<gene>
    <name evidence="10" type="ORF">FE263_11305</name>
</gene>
<feature type="transmembrane region" description="Helical" evidence="8">
    <location>
        <begin position="352"/>
        <end position="371"/>
    </location>
</feature>
<evidence type="ECO:0000313" key="10">
    <source>
        <dbReference type="EMBL" id="TLU72866.1"/>
    </source>
</evidence>
<evidence type="ECO:0000256" key="5">
    <source>
        <dbReference type="ARBA" id="ARBA00022692"/>
    </source>
</evidence>
<dbReference type="InterPro" id="IPR026032">
    <property type="entry name" value="HcaT-like"/>
</dbReference>
<keyword evidence="3" id="KW-1003">Cell membrane</keyword>
<dbReference type="Proteomes" id="UP000305654">
    <property type="component" value="Unassembled WGS sequence"/>
</dbReference>
<evidence type="ECO:0000256" key="3">
    <source>
        <dbReference type="ARBA" id="ARBA00022475"/>
    </source>
</evidence>
<evidence type="ECO:0000256" key="4">
    <source>
        <dbReference type="ARBA" id="ARBA00022519"/>
    </source>
</evidence>
<feature type="transmembrane region" description="Helical" evidence="8">
    <location>
        <begin position="234"/>
        <end position="252"/>
    </location>
</feature>
<organism evidence="10 11">
    <name type="scientific">Lichenicoccus roseus</name>
    <dbReference type="NCBI Taxonomy" id="2683649"/>
    <lineage>
        <taxon>Bacteria</taxon>
        <taxon>Pseudomonadati</taxon>
        <taxon>Pseudomonadota</taxon>
        <taxon>Alphaproteobacteria</taxon>
        <taxon>Acetobacterales</taxon>
        <taxon>Acetobacteraceae</taxon>
        <taxon>Lichenicoccus</taxon>
    </lineage>
</organism>
<feature type="domain" description="Major facilitator superfamily associated" evidence="9">
    <location>
        <begin position="7"/>
        <end position="356"/>
    </location>
</feature>
<feature type="transmembrane region" description="Helical" evidence="8">
    <location>
        <begin position="36"/>
        <end position="53"/>
    </location>
</feature>
<evidence type="ECO:0000256" key="7">
    <source>
        <dbReference type="ARBA" id="ARBA00023136"/>
    </source>
</evidence>
<dbReference type="Gene3D" id="1.20.1250.20">
    <property type="entry name" value="MFS general substrate transporter like domains"/>
    <property type="match status" value="2"/>
</dbReference>
<dbReference type="PANTHER" id="PTHR23522">
    <property type="entry name" value="BLL5896 PROTEIN"/>
    <property type="match status" value="1"/>
</dbReference>
<proteinExistence type="predicted"/>
<keyword evidence="2" id="KW-0813">Transport</keyword>
<comment type="caution">
    <text evidence="10">The sequence shown here is derived from an EMBL/GenBank/DDBJ whole genome shotgun (WGS) entry which is preliminary data.</text>
</comment>
<feature type="transmembrane region" description="Helical" evidence="8">
    <location>
        <begin position="65"/>
        <end position="84"/>
    </location>
</feature>
<evidence type="ECO:0000256" key="8">
    <source>
        <dbReference type="SAM" id="Phobius"/>
    </source>
</evidence>
<evidence type="ECO:0000256" key="6">
    <source>
        <dbReference type="ARBA" id="ARBA00022989"/>
    </source>
</evidence>
<reference evidence="10 11" key="1">
    <citation type="submission" date="2019-05" db="EMBL/GenBank/DDBJ databases">
        <authorList>
            <person name="Pankratov T."/>
            <person name="Grouzdev D."/>
        </authorList>
    </citation>
    <scope>NUCLEOTIDE SEQUENCE [LARGE SCALE GENOMIC DNA]</scope>
    <source>
        <strain evidence="10 11">KEBCLARHB70R</strain>
    </source>
</reference>
<dbReference type="SUPFAM" id="SSF103473">
    <property type="entry name" value="MFS general substrate transporter"/>
    <property type="match status" value="1"/>
</dbReference>
<feature type="transmembrane region" description="Helical" evidence="8">
    <location>
        <begin position="126"/>
        <end position="144"/>
    </location>
</feature>
<keyword evidence="7 8" id="KW-0472">Membrane</keyword>
<keyword evidence="6 8" id="KW-1133">Transmembrane helix</keyword>
<feature type="transmembrane region" description="Helical" evidence="8">
    <location>
        <begin position="90"/>
        <end position="114"/>
    </location>
</feature>
<protein>
    <submittedName>
        <fullName evidence="10">MFS transporter</fullName>
    </submittedName>
</protein>
<feature type="transmembrane region" description="Helical" evidence="8">
    <location>
        <begin position="150"/>
        <end position="171"/>
    </location>
</feature>
<dbReference type="OrthoDB" id="9150135at2"/>
<dbReference type="PANTHER" id="PTHR23522:SF10">
    <property type="entry name" value="3-PHENYLPROPIONIC ACID TRANSPORTER-RELATED"/>
    <property type="match status" value="1"/>
</dbReference>
<sequence length="381" mass="38921">MPGFLFLYALLFAAFGVASPFLPALLQQDGLTPGSIGVVLAAGTGIRLLAGPLGGRIADRSGRPAAVLCGLTVAAAVIALGYAPARGLPLLLLVAVAHAAVLAPLNPIADALALGSSRQKPGFEYGWVRAAGSAAFILGTLGSGQCVGRAGLGVIVWLNAGLLAGAACLAWRVPDRVAGVGTGSETGSIRLLLAMPMFRRLMLAASLIGGSHALHDGFEVIRWRSAGLSDGQASLLWSMSVAAEVGVFLFLGRRTVQRIGPGPAMMLSATAGIVRWGVAARTAWFPAMLLVEPLHGLTFALLHLACMDMIGRTVPARLAATAQAFYATVAMGAVSTLVTLVSGTLYGRYGAASFWSMAAMCALALPVAIGIRGERAGRIAA</sequence>
<keyword evidence="5 8" id="KW-0812">Transmembrane</keyword>
<keyword evidence="11" id="KW-1185">Reference proteome</keyword>
<accession>A0A5R9JBV3</accession>
<dbReference type="InterPro" id="IPR036259">
    <property type="entry name" value="MFS_trans_sf"/>
</dbReference>
<dbReference type="NCBIfam" id="NF037955">
    <property type="entry name" value="mfs"/>
    <property type="match status" value="1"/>
</dbReference>
<dbReference type="GO" id="GO:0015528">
    <property type="term" value="F:lactose:proton symporter activity"/>
    <property type="evidence" value="ECO:0007669"/>
    <property type="project" value="TreeGrafter"/>
</dbReference>
<evidence type="ECO:0000256" key="1">
    <source>
        <dbReference type="ARBA" id="ARBA00004429"/>
    </source>
</evidence>
<name>A0A5R9JBV3_9PROT</name>
<evidence type="ECO:0000256" key="2">
    <source>
        <dbReference type="ARBA" id="ARBA00022448"/>
    </source>
</evidence>
<keyword evidence="4" id="KW-0997">Cell inner membrane</keyword>
<feature type="transmembrane region" description="Helical" evidence="8">
    <location>
        <begin position="259"/>
        <end position="278"/>
    </location>
</feature>
<dbReference type="GO" id="GO:0030395">
    <property type="term" value="F:lactose binding"/>
    <property type="evidence" value="ECO:0007669"/>
    <property type="project" value="TreeGrafter"/>
</dbReference>
<dbReference type="AlphaFoldDB" id="A0A5R9JBV3"/>
<dbReference type="PIRSF" id="PIRSF004925">
    <property type="entry name" value="HcaT"/>
    <property type="match status" value="1"/>
</dbReference>
<dbReference type="InterPro" id="IPR024989">
    <property type="entry name" value="MFS_assoc_dom"/>
</dbReference>
<dbReference type="Pfam" id="PF12832">
    <property type="entry name" value="MFS_1_like"/>
    <property type="match status" value="1"/>
</dbReference>
<evidence type="ECO:0000259" key="9">
    <source>
        <dbReference type="Pfam" id="PF12832"/>
    </source>
</evidence>
<feature type="transmembrane region" description="Helical" evidence="8">
    <location>
        <begin position="284"/>
        <end position="304"/>
    </location>
</feature>
<dbReference type="GO" id="GO:0005886">
    <property type="term" value="C:plasma membrane"/>
    <property type="evidence" value="ECO:0007669"/>
    <property type="project" value="UniProtKB-SubCell"/>
</dbReference>
<evidence type="ECO:0000313" key="11">
    <source>
        <dbReference type="Proteomes" id="UP000305654"/>
    </source>
</evidence>
<feature type="transmembrane region" description="Helical" evidence="8">
    <location>
        <begin position="324"/>
        <end position="346"/>
    </location>
</feature>
<comment type="subcellular location">
    <subcellularLocation>
        <location evidence="1">Cell inner membrane</location>
        <topology evidence="1">Multi-pass membrane protein</topology>
    </subcellularLocation>
</comment>
<dbReference type="EMBL" id="VCDI01000003">
    <property type="protein sequence ID" value="TLU72866.1"/>
    <property type="molecule type" value="Genomic_DNA"/>
</dbReference>